<reference evidence="1 2" key="1">
    <citation type="submission" date="2016-11" db="EMBL/GenBank/DDBJ databases">
        <authorList>
            <person name="Jaros S."/>
            <person name="Januszkiewicz K."/>
            <person name="Wedrychowicz H."/>
        </authorList>
    </citation>
    <scope>NUCLEOTIDE SEQUENCE [LARGE SCALE GENOMIC DNA]</scope>
    <source>
        <strain evidence="1 2">CGMCC 4.5723</strain>
    </source>
</reference>
<keyword evidence="2" id="KW-1185">Reference proteome</keyword>
<sequence length="95" mass="10422">MRAVHPELIGVLVPLLEAEGERDLAVVAHDLRLVRPCGCGDGFCQSFFTFDHSHGEAFGPGHRMVALLPETGMINLDVVHGRIVYVEVLDHPPLK</sequence>
<protein>
    <submittedName>
        <fullName evidence="1">Uncharacterized protein</fullName>
    </submittedName>
</protein>
<organism evidence="1 2">
    <name type="scientific">Nocardiopsis flavescens</name>
    <dbReference type="NCBI Taxonomy" id="758803"/>
    <lineage>
        <taxon>Bacteria</taxon>
        <taxon>Bacillati</taxon>
        <taxon>Actinomycetota</taxon>
        <taxon>Actinomycetes</taxon>
        <taxon>Streptosporangiales</taxon>
        <taxon>Nocardiopsidaceae</taxon>
        <taxon>Nocardiopsis</taxon>
    </lineage>
</organism>
<dbReference type="EMBL" id="FQZK01000001">
    <property type="protein sequence ID" value="SHI66435.1"/>
    <property type="molecule type" value="Genomic_DNA"/>
</dbReference>
<dbReference type="Proteomes" id="UP000184452">
    <property type="component" value="Unassembled WGS sequence"/>
</dbReference>
<evidence type="ECO:0000313" key="1">
    <source>
        <dbReference type="EMBL" id="SHI66435.1"/>
    </source>
</evidence>
<dbReference type="AlphaFoldDB" id="A0A1M6CZD3"/>
<proteinExistence type="predicted"/>
<accession>A0A1M6CZD3</accession>
<dbReference type="OrthoDB" id="2874394at2"/>
<gene>
    <name evidence="1" type="ORF">SAMN05421803_101873</name>
</gene>
<name>A0A1M6CZD3_9ACTN</name>
<evidence type="ECO:0000313" key="2">
    <source>
        <dbReference type="Proteomes" id="UP000184452"/>
    </source>
</evidence>